<accession>A0ABR0C4S9</accession>
<feature type="compositionally biased region" description="Basic residues" evidence="1">
    <location>
        <begin position="335"/>
        <end position="351"/>
    </location>
</feature>
<keyword evidence="3" id="KW-1185">Reference proteome</keyword>
<dbReference type="EMBL" id="JAWRVI010000012">
    <property type="protein sequence ID" value="KAK4091220.1"/>
    <property type="molecule type" value="Genomic_DNA"/>
</dbReference>
<feature type="region of interest" description="Disordered" evidence="1">
    <location>
        <begin position="1"/>
        <end position="41"/>
    </location>
</feature>
<gene>
    <name evidence="2" type="ORF">Purlil1_4234</name>
</gene>
<organism evidence="2 3">
    <name type="scientific">Purpureocillium lilacinum</name>
    <name type="common">Paecilomyces lilacinus</name>
    <dbReference type="NCBI Taxonomy" id="33203"/>
    <lineage>
        <taxon>Eukaryota</taxon>
        <taxon>Fungi</taxon>
        <taxon>Dikarya</taxon>
        <taxon>Ascomycota</taxon>
        <taxon>Pezizomycotina</taxon>
        <taxon>Sordariomycetes</taxon>
        <taxon>Hypocreomycetidae</taxon>
        <taxon>Hypocreales</taxon>
        <taxon>Ophiocordycipitaceae</taxon>
        <taxon>Purpureocillium</taxon>
    </lineage>
</organism>
<evidence type="ECO:0000313" key="2">
    <source>
        <dbReference type="EMBL" id="KAK4091220.1"/>
    </source>
</evidence>
<comment type="caution">
    <text evidence="2">The sequence shown here is derived from an EMBL/GenBank/DDBJ whole genome shotgun (WGS) entry which is preliminary data.</text>
</comment>
<reference evidence="2 3" key="1">
    <citation type="journal article" date="2024" name="Microbiol. Resour. Announc.">
        <title>Genome annotations for the ascomycete fungi Trichoderma harzianum, Trichoderma aggressivum, and Purpureocillium lilacinum.</title>
        <authorList>
            <person name="Beijen E.P.W."/>
            <person name="Ohm R.A."/>
        </authorList>
    </citation>
    <scope>NUCLEOTIDE SEQUENCE [LARGE SCALE GENOMIC DNA]</scope>
    <source>
        <strain evidence="2 3">CBS 150709</strain>
    </source>
</reference>
<proteinExistence type="predicted"/>
<feature type="region of interest" description="Disordered" evidence="1">
    <location>
        <begin position="186"/>
        <end position="210"/>
    </location>
</feature>
<feature type="compositionally biased region" description="Basic residues" evidence="1">
    <location>
        <begin position="195"/>
        <end position="210"/>
    </location>
</feature>
<protein>
    <submittedName>
        <fullName evidence="2">Uncharacterized protein</fullName>
    </submittedName>
</protein>
<feature type="region of interest" description="Disordered" evidence="1">
    <location>
        <begin position="319"/>
        <end position="351"/>
    </location>
</feature>
<dbReference type="Proteomes" id="UP001287286">
    <property type="component" value="Unassembled WGS sequence"/>
</dbReference>
<feature type="compositionally biased region" description="Basic and acidic residues" evidence="1">
    <location>
        <begin position="23"/>
        <end position="34"/>
    </location>
</feature>
<name>A0ABR0C4S9_PURLI</name>
<evidence type="ECO:0000313" key="3">
    <source>
        <dbReference type="Proteomes" id="UP001287286"/>
    </source>
</evidence>
<evidence type="ECO:0000256" key="1">
    <source>
        <dbReference type="SAM" id="MobiDB-lite"/>
    </source>
</evidence>
<sequence length="351" mass="38497">MPPPPRPSRTWEEREVSAVAAPVDRDSHSRDTRARRSIPATDVQPLRYEATRFSTYREGTWCESGTARRGMKEAPQGPSLTLSLMSSASVPPVSVVKVSGGSSSPPIPQRKTPPLLVTSYGPGLQSFFTFAVQPGPRKQKKIRRVVGAILLHPSPNSTRGHQLASCLAPSPPLPIGKKNESLSLLPTTHLPPLRPCHRTTGRGRIKPGNRKNARRTIIWGRAAGPLFPSPRASQYLPAPSSPGEIWYGRNRFHVRVPRDQPHARGGTQYYALSSRWKGPPQRSTRTCFVITLSSPYIRTCPGSLAWSALLCSAPCPTDRDAPPAQHRVQQESHRASHRIASHHRVGRSVGA</sequence>